<comment type="caution">
    <text evidence="3">The sequence shown here is derived from an EMBL/GenBank/DDBJ whole genome shotgun (WGS) entry which is preliminary data.</text>
</comment>
<dbReference type="PANTHER" id="PTHR23025:SF3">
    <property type="entry name" value="HORMONE-SENSITIVE LIPASE"/>
    <property type="match status" value="1"/>
</dbReference>
<evidence type="ECO:0000259" key="2">
    <source>
        <dbReference type="Pfam" id="PF07859"/>
    </source>
</evidence>
<feature type="non-terminal residue" evidence="3">
    <location>
        <position position="1"/>
    </location>
</feature>
<evidence type="ECO:0000313" key="4">
    <source>
        <dbReference type="Proteomes" id="UP000728185"/>
    </source>
</evidence>
<organism evidence="3 4">
    <name type="scientific">Fasciolopsis buskii</name>
    <dbReference type="NCBI Taxonomy" id="27845"/>
    <lineage>
        <taxon>Eukaryota</taxon>
        <taxon>Metazoa</taxon>
        <taxon>Spiralia</taxon>
        <taxon>Lophotrochozoa</taxon>
        <taxon>Platyhelminthes</taxon>
        <taxon>Trematoda</taxon>
        <taxon>Digenea</taxon>
        <taxon>Plagiorchiida</taxon>
        <taxon>Echinostomata</taxon>
        <taxon>Echinostomatoidea</taxon>
        <taxon>Fasciolidae</taxon>
        <taxon>Fasciolopsis</taxon>
    </lineage>
</organism>
<evidence type="ECO:0000256" key="1">
    <source>
        <dbReference type="SAM" id="MobiDB-lite"/>
    </source>
</evidence>
<dbReference type="Pfam" id="PF07859">
    <property type="entry name" value="Abhydrolase_3"/>
    <property type="match status" value="1"/>
</dbReference>
<dbReference type="AlphaFoldDB" id="A0A8E0RSS2"/>
<keyword evidence="4" id="KW-1185">Reference proteome</keyword>
<dbReference type="PANTHER" id="PTHR23025">
    <property type="entry name" value="TRIACYLGLYCEROL LIPASE"/>
    <property type="match status" value="1"/>
</dbReference>
<dbReference type="GO" id="GO:0004806">
    <property type="term" value="F:triacylglycerol lipase activity"/>
    <property type="evidence" value="ECO:0007669"/>
    <property type="project" value="TreeGrafter"/>
</dbReference>
<dbReference type="SUPFAM" id="SSF53474">
    <property type="entry name" value="alpha/beta-Hydrolases"/>
    <property type="match status" value="1"/>
</dbReference>
<evidence type="ECO:0000313" key="3">
    <source>
        <dbReference type="EMBL" id="KAA0189442.1"/>
    </source>
</evidence>
<dbReference type="InterPro" id="IPR029058">
    <property type="entry name" value="AB_hydrolase_fold"/>
</dbReference>
<dbReference type="Gene3D" id="3.40.50.1820">
    <property type="entry name" value="alpha/beta hydrolase"/>
    <property type="match status" value="1"/>
</dbReference>
<gene>
    <name evidence="3" type="ORF">FBUS_06101</name>
</gene>
<dbReference type="Proteomes" id="UP000728185">
    <property type="component" value="Unassembled WGS sequence"/>
</dbReference>
<dbReference type="OrthoDB" id="408631at2759"/>
<name>A0A8E0RSS2_9TREM</name>
<dbReference type="GO" id="GO:0019433">
    <property type="term" value="P:triglyceride catabolic process"/>
    <property type="evidence" value="ECO:0007669"/>
    <property type="project" value="TreeGrafter"/>
</dbReference>
<proteinExistence type="predicted"/>
<feature type="domain" description="Alpha/beta hydrolase fold-3" evidence="2">
    <location>
        <begin position="80"/>
        <end position="141"/>
    </location>
</feature>
<reference evidence="3" key="1">
    <citation type="submission" date="2019-05" db="EMBL/GenBank/DDBJ databases">
        <title>Annotation for the trematode Fasciolopsis buski.</title>
        <authorList>
            <person name="Choi Y.-J."/>
        </authorList>
    </citation>
    <scope>NUCLEOTIDE SEQUENCE</scope>
    <source>
        <strain evidence="3">HT</strain>
        <tissue evidence="3">Whole worm</tissue>
    </source>
</reference>
<accession>A0A8E0RSS2</accession>
<feature type="region of interest" description="Disordered" evidence="1">
    <location>
        <begin position="1"/>
        <end position="32"/>
    </location>
</feature>
<dbReference type="InterPro" id="IPR013094">
    <property type="entry name" value="AB_hydrolase_3"/>
</dbReference>
<dbReference type="GO" id="GO:0004771">
    <property type="term" value="F:sterol ester esterase activity"/>
    <property type="evidence" value="ECO:0007669"/>
    <property type="project" value="TreeGrafter"/>
</dbReference>
<feature type="compositionally biased region" description="Polar residues" evidence="1">
    <location>
        <begin position="1"/>
        <end position="26"/>
    </location>
</feature>
<sequence length="177" mass="19880">GEASFPNITGPSETLCSPKSPYSSNGPHCRFDPPDLVGEKKVADAYRTSFSENGTRVLSDRRARAPKSDLDRVRDIQLHQDCFMSPYLASDEMFRQLPPLGIACSTFDPFLDDCLHLAKRACSLQIPIELRVFEDLPHGFLNFAPLGPEFQNASRACMHMVKRLFERCPSTNPMSRD</sequence>
<dbReference type="GO" id="GO:0005829">
    <property type="term" value="C:cytosol"/>
    <property type="evidence" value="ECO:0007669"/>
    <property type="project" value="TreeGrafter"/>
</dbReference>
<protein>
    <submittedName>
        <fullName evidence="3">Hormone sensitive lipase</fullName>
    </submittedName>
</protein>
<dbReference type="EMBL" id="LUCM01007726">
    <property type="protein sequence ID" value="KAA0189442.1"/>
    <property type="molecule type" value="Genomic_DNA"/>
</dbReference>